<organism evidence="1 2">
    <name type="scientific">Glomus cerebriforme</name>
    <dbReference type="NCBI Taxonomy" id="658196"/>
    <lineage>
        <taxon>Eukaryota</taxon>
        <taxon>Fungi</taxon>
        <taxon>Fungi incertae sedis</taxon>
        <taxon>Mucoromycota</taxon>
        <taxon>Glomeromycotina</taxon>
        <taxon>Glomeromycetes</taxon>
        <taxon>Glomerales</taxon>
        <taxon>Glomeraceae</taxon>
        <taxon>Glomus</taxon>
    </lineage>
</organism>
<comment type="caution">
    <text evidence="1">The sequence shown here is derived from an EMBL/GenBank/DDBJ whole genome shotgun (WGS) entry which is preliminary data.</text>
</comment>
<dbReference type="AlphaFoldDB" id="A0A397TG85"/>
<evidence type="ECO:0000313" key="2">
    <source>
        <dbReference type="Proteomes" id="UP000265703"/>
    </source>
</evidence>
<dbReference type="EMBL" id="QKYT01000062">
    <property type="protein sequence ID" value="RIA95397.1"/>
    <property type="molecule type" value="Genomic_DNA"/>
</dbReference>
<dbReference type="STRING" id="658196.A0A397TG85"/>
<evidence type="ECO:0000313" key="1">
    <source>
        <dbReference type="EMBL" id="RIA95397.1"/>
    </source>
</evidence>
<dbReference type="OrthoDB" id="2343369at2759"/>
<proteinExistence type="predicted"/>
<protein>
    <recommendedName>
        <fullName evidence="3">F-box domain-containing protein</fullName>
    </recommendedName>
</protein>
<accession>A0A397TG85</accession>
<keyword evidence="2" id="KW-1185">Reference proteome</keyword>
<reference evidence="1 2" key="1">
    <citation type="submission" date="2018-06" db="EMBL/GenBank/DDBJ databases">
        <title>Comparative genomics reveals the genomic features of Rhizophagus irregularis, R. cerebriforme, R. diaphanum and Gigaspora rosea, and their symbiotic lifestyle signature.</title>
        <authorList>
            <person name="Morin E."/>
            <person name="San Clemente H."/>
            <person name="Chen E.C.H."/>
            <person name="De La Providencia I."/>
            <person name="Hainaut M."/>
            <person name="Kuo A."/>
            <person name="Kohler A."/>
            <person name="Murat C."/>
            <person name="Tang N."/>
            <person name="Roy S."/>
            <person name="Loubradou J."/>
            <person name="Henrissat B."/>
            <person name="Grigoriev I.V."/>
            <person name="Corradi N."/>
            <person name="Roux C."/>
            <person name="Martin F.M."/>
        </authorList>
    </citation>
    <scope>NUCLEOTIDE SEQUENCE [LARGE SCALE GENOMIC DNA]</scope>
    <source>
        <strain evidence="1 2">DAOM 227022</strain>
    </source>
</reference>
<sequence>MNNFKVINTLLSYLNEEEISLLIPCAINLPNNKSPLFEYGKFIREINHYKIRNHVKTWLDAHYNFCDCRVPKLIDVIYHVIMRQGCKLESINIYYELPKPSIFANYELGIKNLYSLKMECIDFKVDTIEFLSMLSIKCNKIVECNLKISYNRNLEINPLIDIIKSQPLKKVLIETYSIDEITQRILNALEFRSKTLKMLKIKTYNFQRIDLLFIANLECLEHLELFLHYSGGSEIHNYETLTKKKFQFKVVRLWYKHDFETNLLNVGIITSWFVGESLRKLYLNFVTLETIKAVLGGYKRSFGMSKEELKIINYLVRKGVDIVQSNLLIDIFI</sequence>
<evidence type="ECO:0008006" key="3">
    <source>
        <dbReference type="Google" id="ProtNLM"/>
    </source>
</evidence>
<gene>
    <name evidence="1" type="ORF">C1645_816783</name>
</gene>
<dbReference type="Proteomes" id="UP000265703">
    <property type="component" value="Unassembled WGS sequence"/>
</dbReference>
<name>A0A397TG85_9GLOM</name>